<proteinExistence type="predicted"/>
<protein>
    <submittedName>
        <fullName evidence="3">DinB family protein</fullName>
    </submittedName>
</protein>
<dbReference type="EMBL" id="SJZI01000046">
    <property type="protein sequence ID" value="TCJ13318.1"/>
    <property type="molecule type" value="Genomic_DNA"/>
</dbReference>
<organism evidence="3 4">
    <name type="scientific">Flaviaesturariibacter flavus</name>
    <dbReference type="NCBI Taxonomy" id="2502780"/>
    <lineage>
        <taxon>Bacteria</taxon>
        <taxon>Pseudomonadati</taxon>
        <taxon>Bacteroidota</taxon>
        <taxon>Chitinophagia</taxon>
        <taxon>Chitinophagales</taxon>
        <taxon>Chitinophagaceae</taxon>
        <taxon>Flaviaestuariibacter</taxon>
    </lineage>
</organism>
<gene>
    <name evidence="3" type="ORF">EPD60_13080</name>
</gene>
<dbReference type="SUPFAM" id="SSF109854">
    <property type="entry name" value="DinB/YfiT-like putative metalloenzymes"/>
    <property type="match status" value="1"/>
</dbReference>
<dbReference type="OrthoDB" id="1524454at2"/>
<dbReference type="InterPro" id="IPR024775">
    <property type="entry name" value="DinB-like"/>
</dbReference>
<keyword evidence="4" id="KW-1185">Reference proteome</keyword>
<dbReference type="AlphaFoldDB" id="A0A4R1B8G5"/>
<comment type="caution">
    <text evidence="3">The sequence shown here is derived from an EMBL/GenBank/DDBJ whole genome shotgun (WGS) entry which is preliminary data.</text>
</comment>
<reference evidence="3 4" key="1">
    <citation type="submission" date="2019-03" db="EMBL/GenBank/DDBJ databases">
        <authorList>
            <person name="Kim M.K.M."/>
        </authorList>
    </citation>
    <scope>NUCLEOTIDE SEQUENCE [LARGE SCALE GENOMIC DNA]</scope>
    <source>
        <strain evidence="3 4">17J68-12</strain>
    </source>
</reference>
<dbReference type="Gene3D" id="1.20.120.450">
    <property type="entry name" value="dinb family like domain"/>
    <property type="match status" value="1"/>
</dbReference>
<dbReference type="InterPro" id="IPR034660">
    <property type="entry name" value="DinB/YfiT-like"/>
</dbReference>
<dbReference type="Pfam" id="PF12867">
    <property type="entry name" value="DinB_2"/>
    <property type="match status" value="1"/>
</dbReference>
<keyword evidence="1" id="KW-0812">Transmembrane</keyword>
<feature type="domain" description="DinB-like" evidence="2">
    <location>
        <begin position="95"/>
        <end position="252"/>
    </location>
</feature>
<accession>A0A4R1B8G5</accession>
<feature type="transmembrane region" description="Helical" evidence="1">
    <location>
        <begin position="27"/>
        <end position="49"/>
    </location>
</feature>
<evidence type="ECO:0000259" key="2">
    <source>
        <dbReference type="Pfam" id="PF12867"/>
    </source>
</evidence>
<keyword evidence="1" id="KW-0472">Membrane</keyword>
<evidence type="ECO:0000313" key="3">
    <source>
        <dbReference type="EMBL" id="TCJ13318.1"/>
    </source>
</evidence>
<keyword evidence="1" id="KW-1133">Transmembrane helix</keyword>
<evidence type="ECO:0000256" key="1">
    <source>
        <dbReference type="SAM" id="Phobius"/>
    </source>
</evidence>
<dbReference type="Proteomes" id="UP000295334">
    <property type="component" value="Unassembled WGS sequence"/>
</dbReference>
<sequence length="285" mass="32872">MKEREELPSRSSATIDHSQLSFSCSRVLLLTCSPFLLFSRSLVLLWFFLPKPWRRQRFCSIAPGSFAKKPTVMAKYKTEDLLQQLRTDVERIRAAAQFFKDADKHKMAYTPNAAQQWSVVQILEHLNAYGRFYLPAIEKAMTERPTSKSAWFSSGFWGDYFTKSMKPVNVYEVKNKMKAMKTYTFPNSLNVETVLNEFAQQQDELLRLIDLSQHVNMEEVRVPITISKLIKLKLGDALRFLVAHEQRHMLQARNMLKSTGVATDRFPVIVEVNRTQGQQQAASLA</sequence>
<evidence type="ECO:0000313" key="4">
    <source>
        <dbReference type="Proteomes" id="UP000295334"/>
    </source>
</evidence>
<name>A0A4R1B8G5_9BACT</name>